<dbReference type="Pfam" id="PF00359">
    <property type="entry name" value="PTS_EIIA_2"/>
    <property type="match status" value="1"/>
</dbReference>
<dbReference type="SUPFAM" id="SSF54631">
    <property type="entry name" value="CBS-domain pair"/>
    <property type="match status" value="1"/>
</dbReference>
<dbReference type="PROSITE" id="PS51094">
    <property type="entry name" value="PTS_EIIA_TYPE_2"/>
    <property type="match status" value="1"/>
</dbReference>
<dbReference type="InterPro" id="IPR000644">
    <property type="entry name" value="CBS_dom"/>
</dbReference>
<dbReference type="PROSITE" id="PS51371">
    <property type="entry name" value="CBS"/>
    <property type="match status" value="2"/>
</dbReference>
<feature type="domain" description="CBS" evidence="4">
    <location>
        <begin position="174"/>
        <end position="235"/>
    </location>
</feature>
<dbReference type="Pfam" id="PF00571">
    <property type="entry name" value="CBS"/>
    <property type="match status" value="2"/>
</dbReference>
<proteinExistence type="predicted"/>
<evidence type="ECO:0000256" key="1">
    <source>
        <dbReference type="ARBA" id="ARBA00023122"/>
    </source>
</evidence>
<dbReference type="InterPro" id="IPR016152">
    <property type="entry name" value="PTrfase/Anion_transptr"/>
</dbReference>
<dbReference type="PANTHER" id="PTHR43080">
    <property type="entry name" value="CBS DOMAIN-CONTAINING PROTEIN CBSX3, MITOCHONDRIAL"/>
    <property type="match status" value="1"/>
</dbReference>
<protein>
    <recommendedName>
        <fullName evidence="7">CBS domain-containing protein</fullName>
    </recommendedName>
</protein>
<dbReference type="EMBL" id="QFXE01000023">
    <property type="protein sequence ID" value="RDH80898.1"/>
    <property type="molecule type" value="Genomic_DNA"/>
</dbReference>
<evidence type="ECO:0000259" key="4">
    <source>
        <dbReference type="PROSITE" id="PS51371"/>
    </source>
</evidence>
<reference evidence="5 6" key="1">
    <citation type="journal article" date="2018" name="ISME J.">
        <title>Endosymbiont genomes yield clues of tubeworm success.</title>
        <authorList>
            <person name="Li Y."/>
            <person name="Liles M.R."/>
            <person name="Halanych K.M."/>
        </authorList>
    </citation>
    <scope>NUCLEOTIDE SEQUENCE [LARGE SCALE GENOMIC DNA]</scope>
    <source>
        <strain evidence="5">A1462</strain>
    </source>
</reference>
<dbReference type="InterPro" id="IPR051257">
    <property type="entry name" value="Diverse_CBS-Domain"/>
</dbReference>
<gene>
    <name evidence="5" type="ORF">DIZ78_17725</name>
</gene>
<feature type="domain" description="CBS" evidence="4">
    <location>
        <begin position="262"/>
        <end position="314"/>
    </location>
</feature>
<dbReference type="Gene3D" id="3.10.580.10">
    <property type="entry name" value="CBS-domain"/>
    <property type="match status" value="1"/>
</dbReference>
<dbReference type="SMART" id="SM00116">
    <property type="entry name" value="CBS"/>
    <property type="match status" value="2"/>
</dbReference>
<evidence type="ECO:0000256" key="2">
    <source>
        <dbReference type="PROSITE-ProRule" id="PRU00703"/>
    </source>
</evidence>
<keyword evidence="1 2" id="KW-0129">CBS domain</keyword>
<sequence>MKQQTPTNNIPLSSLFSPDEIICGSTDLDEEEMLHTLIERIGNSGKLSDIEQAFSIIIQRKCCSLTFLLPKVAVFHARIPSMKSLGIALAVIPSGIECCWTTGETKTIKLVVLILTSHEEPGGYMRTITAISRICQRKGFLTNLYKTAEPEKIWDYFDQADVQLPEFVTAGDIMRTTFHSLRDTDSLSEAIDAFCRYGISELPILDIDGDLVGVVSEDELIRICLPEYITWMEDLSAILDFQPFAEILLREKDMPVVEISILADRYATVEETTPAIQVAKVMMRRDVQRVLVVRENRLLGIITIQDFINKVMRA</sequence>
<dbReference type="InterPro" id="IPR046342">
    <property type="entry name" value="CBS_dom_sf"/>
</dbReference>
<comment type="caution">
    <text evidence="5">The sequence shown here is derived from an EMBL/GenBank/DDBJ whole genome shotgun (WGS) entry which is preliminary data.</text>
</comment>
<dbReference type="PANTHER" id="PTHR43080:SF2">
    <property type="entry name" value="CBS DOMAIN-CONTAINING PROTEIN"/>
    <property type="match status" value="1"/>
</dbReference>
<dbReference type="InterPro" id="IPR002178">
    <property type="entry name" value="PTS_EIIA_type-2_dom"/>
</dbReference>
<dbReference type="AlphaFoldDB" id="A0A370D7E4"/>
<organism evidence="5 6">
    <name type="scientific">endosymbiont of Escarpia spicata</name>
    <dbReference type="NCBI Taxonomy" id="2200908"/>
    <lineage>
        <taxon>Bacteria</taxon>
        <taxon>Pseudomonadati</taxon>
        <taxon>Pseudomonadota</taxon>
        <taxon>Gammaproteobacteria</taxon>
        <taxon>sulfur-oxidizing symbionts</taxon>
    </lineage>
</organism>
<name>A0A370D7E4_9GAMM</name>
<evidence type="ECO:0000313" key="6">
    <source>
        <dbReference type="Proteomes" id="UP000254771"/>
    </source>
</evidence>
<evidence type="ECO:0000259" key="3">
    <source>
        <dbReference type="PROSITE" id="PS51094"/>
    </source>
</evidence>
<keyword evidence="6" id="KW-1185">Reference proteome</keyword>
<accession>A0A370D7E4</accession>
<evidence type="ECO:0008006" key="7">
    <source>
        <dbReference type="Google" id="ProtNLM"/>
    </source>
</evidence>
<evidence type="ECO:0000313" key="5">
    <source>
        <dbReference type="EMBL" id="RDH80898.1"/>
    </source>
</evidence>
<dbReference type="SUPFAM" id="SSF55804">
    <property type="entry name" value="Phoshotransferase/anion transport protein"/>
    <property type="match status" value="1"/>
</dbReference>
<feature type="domain" description="PTS EIIA type-2" evidence="3">
    <location>
        <begin position="14"/>
        <end position="160"/>
    </location>
</feature>
<dbReference type="Proteomes" id="UP000254771">
    <property type="component" value="Unassembled WGS sequence"/>
</dbReference>
<dbReference type="Gene3D" id="3.40.930.10">
    <property type="entry name" value="Mannitol-specific EII, Chain A"/>
    <property type="match status" value="1"/>
</dbReference>